<evidence type="ECO:0000256" key="3">
    <source>
        <dbReference type="ARBA" id="ARBA00022833"/>
    </source>
</evidence>
<evidence type="ECO:0000313" key="8">
    <source>
        <dbReference type="RefSeq" id="XP_027350570.1"/>
    </source>
</evidence>
<keyword evidence="3" id="KW-0862">Zinc</keyword>
<gene>
    <name evidence="8 9 10 11" type="primary">LOC113861753</name>
</gene>
<organism evidence="7 9">
    <name type="scientific">Abrus precatorius</name>
    <name type="common">Indian licorice</name>
    <name type="synonym">Glycine abrus</name>
    <dbReference type="NCBI Taxonomy" id="3816"/>
    <lineage>
        <taxon>Eukaryota</taxon>
        <taxon>Viridiplantae</taxon>
        <taxon>Streptophyta</taxon>
        <taxon>Embryophyta</taxon>
        <taxon>Tracheophyta</taxon>
        <taxon>Spermatophyta</taxon>
        <taxon>Magnoliopsida</taxon>
        <taxon>eudicotyledons</taxon>
        <taxon>Gunneridae</taxon>
        <taxon>Pentapetalae</taxon>
        <taxon>rosids</taxon>
        <taxon>fabids</taxon>
        <taxon>Fabales</taxon>
        <taxon>Fabaceae</taxon>
        <taxon>Papilionoideae</taxon>
        <taxon>50 kb inversion clade</taxon>
        <taxon>NPAAA clade</taxon>
        <taxon>indigoferoid/millettioid clade</taxon>
        <taxon>Abreae</taxon>
        <taxon>Abrus</taxon>
    </lineage>
</organism>
<dbReference type="GO" id="GO:0008270">
    <property type="term" value="F:zinc ion binding"/>
    <property type="evidence" value="ECO:0007669"/>
    <property type="project" value="UniProtKB-KW"/>
</dbReference>
<feature type="domain" description="SBP-type" evidence="6">
    <location>
        <begin position="76"/>
        <end position="153"/>
    </location>
</feature>
<dbReference type="SUPFAM" id="SSF103612">
    <property type="entry name" value="SBT domain"/>
    <property type="match status" value="1"/>
</dbReference>
<evidence type="ECO:0000256" key="2">
    <source>
        <dbReference type="ARBA" id="ARBA00022771"/>
    </source>
</evidence>
<sequence>MDWDWKEFAWDPCGLELANGALDGQKNEATSVDLRLGEISEEKSAPDTPKDPKDSKTVSSPSGSSKRSRLQNGSQNMCCSVDGCNSDLRDCREYHRRHRVCEKHSKTPVVLVGGKQQRFCQQCSRFHSLGEFDEVKRSCRKRLDGHNRRRRKPQPPSLFMAAEKFMYNYKGPRILQFGSPQTYANPIMRNMWPATAKTGAESDYDPPRLLYRIDKHRQDKGHPLWLENDPKVVNGNEAMHGTPICPPIRGAIAPSAGGKSSRKLSSDGKPGSFDSGCALYLLSTLQSQSPELSMVQSSITCPTQSPPVAAQNQYACLERPKDKPSGQVLVLDANTTTLHRSGMLQMGPDGLVENEDSLTFPSFWE</sequence>
<keyword evidence="7" id="KW-1185">Reference proteome</keyword>
<keyword evidence="1" id="KW-0479">Metal-binding</keyword>
<evidence type="ECO:0000313" key="7">
    <source>
        <dbReference type="Proteomes" id="UP000694853"/>
    </source>
</evidence>
<dbReference type="Pfam" id="PF03110">
    <property type="entry name" value="SBP"/>
    <property type="match status" value="1"/>
</dbReference>
<evidence type="ECO:0000313" key="10">
    <source>
        <dbReference type="RefSeq" id="XP_027350572.1"/>
    </source>
</evidence>
<evidence type="ECO:0000256" key="1">
    <source>
        <dbReference type="ARBA" id="ARBA00022723"/>
    </source>
</evidence>
<evidence type="ECO:0000313" key="9">
    <source>
        <dbReference type="RefSeq" id="XP_027350571.1"/>
    </source>
</evidence>
<evidence type="ECO:0000313" key="11">
    <source>
        <dbReference type="RefSeq" id="XP_027350573.1"/>
    </source>
</evidence>
<dbReference type="InterPro" id="IPR036893">
    <property type="entry name" value="SBP_sf"/>
</dbReference>
<dbReference type="OrthoDB" id="514967at2759"/>
<keyword evidence="2 4" id="KW-0863">Zinc-finger</keyword>
<dbReference type="RefSeq" id="XP_027350570.1">
    <property type="nucleotide sequence ID" value="XM_027494769.1"/>
</dbReference>
<feature type="region of interest" description="Disordered" evidence="5">
    <location>
        <begin position="19"/>
        <end position="74"/>
    </location>
</feature>
<dbReference type="RefSeq" id="XP_027350572.1">
    <property type="nucleotide sequence ID" value="XM_027494771.1"/>
</dbReference>
<dbReference type="GeneID" id="113861753"/>
<dbReference type="PROSITE" id="PS51141">
    <property type="entry name" value="ZF_SBP"/>
    <property type="match status" value="1"/>
</dbReference>
<dbReference type="AlphaFoldDB" id="A0A8B8L2R4"/>
<dbReference type="PANTHER" id="PTHR31251">
    <property type="entry name" value="SQUAMOSA PROMOTER-BINDING-LIKE PROTEIN 4"/>
    <property type="match status" value="1"/>
</dbReference>
<name>A0A8B8L2R4_ABRPR</name>
<dbReference type="RefSeq" id="XP_027350571.1">
    <property type="nucleotide sequence ID" value="XM_027494770.1"/>
</dbReference>
<reference evidence="8 9" key="2">
    <citation type="submission" date="2025-04" db="UniProtKB">
        <authorList>
            <consortium name="RefSeq"/>
        </authorList>
    </citation>
    <scope>IDENTIFICATION</scope>
    <source>
        <tissue evidence="8 9">Young leaves</tissue>
    </source>
</reference>
<proteinExistence type="predicted"/>
<dbReference type="InterPro" id="IPR044817">
    <property type="entry name" value="SBP-like"/>
</dbReference>
<dbReference type="InterPro" id="IPR004333">
    <property type="entry name" value="SBP_dom"/>
</dbReference>
<reference evidence="7" key="1">
    <citation type="journal article" date="2019" name="Toxins">
        <title>Detection of Abrin-Like and Prepropulchellin-Like Toxin Genes and Transcripts Using Whole Genome Sequencing and Full-Length Transcript Sequencing of Abrus precatorius.</title>
        <authorList>
            <person name="Hovde B.T."/>
            <person name="Daligault H.E."/>
            <person name="Hanschen E.R."/>
            <person name="Kunde Y.A."/>
            <person name="Johnson M.B."/>
            <person name="Starkenburg S.R."/>
            <person name="Johnson S.L."/>
        </authorList>
    </citation>
    <scope>NUCLEOTIDE SEQUENCE [LARGE SCALE GENOMIC DNA]</scope>
</reference>
<evidence type="ECO:0000256" key="4">
    <source>
        <dbReference type="PROSITE-ProRule" id="PRU00470"/>
    </source>
</evidence>
<evidence type="ECO:0000259" key="6">
    <source>
        <dbReference type="PROSITE" id="PS51141"/>
    </source>
</evidence>
<dbReference type="RefSeq" id="XP_027350573.1">
    <property type="nucleotide sequence ID" value="XM_027494772.1"/>
</dbReference>
<dbReference type="Gene3D" id="4.10.1100.10">
    <property type="entry name" value="Transcription factor, SBP-box domain"/>
    <property type="match status" value="1"/>
</dbReference>
<dbReference type="GO" id="GO:0003677">
    <property type="term" value="F:DNA binding"/>
    <property type="evidence" value="ECO:0007669"/>
    <property type="project" value="InterPro"/>
</dbReference>
<dbReference type="PANTHER" id="PTHR31251:SF93">
    <property type="entry name" value="TRANSCRIPTION FACTOR SBP FAMILY-RELATED"/>
    <property type="match status" value="1"/>
</dbReference>
<dbReference type="GO" id="GO:0005634">
    <property type="term" value="C:nucleus"/>
    <property type="evidence" value="ECO:0007669"/>
    <property type="project" value="InterPro"/>
</dbReference>
<dbReference type="Proteomes" id="UP000694853">
    <property type="component" value="Unplaced"/>
</dbReference>
<accession>A0A8B8L2R4</accession>
<evidence type="ECO:0000256" key="5">
    <source>
        <dbReference type="SAM" id="MobiDB-lite"/>
    </source>
</evidence>
<feature type="compositionally biased region" description="Basic and acidic residues" evidence="5">
    <location>
        <begin position="35"/>
        <end position="56"/>
    </location>
</feature>
<dbReference type="KEGG" id="aprc:113861753"/>
<protein>
    <submittedName>
        <fullName evidence="8 9">Teosinte glume architecture 1-like isoform X1</fullName>
    </submittedName>
</protein>